<protein>
    <submittedName>
        <fullName evidence="1">Uncharacterized protein</fullName>
    </submittedName>
</protein>
<gene>
    <name evidence="1" type="ORF">TNCT_517721</name>
</gene>
<organism evidence="1 2">
    <name type="scientific">Trichonephila clavata</name>
    <name type="common">Joro spider</name>
    <name type="synonym">Nephila clavata</name>
    <dbReference type="NCBI Taxonomy" id="2740835"/>
    <lineage>
        <taxon>Eukaryota</taxon>
        <taxon>Metazoa</taxon>
        <taxon>Ecdysozoa</taxon>
        <taxon>Arthropoda</taxon>
        <taxon>Chelicerata</taxon>
        <taxon>Arachnida</taxon>
        <taxon>Araneae</taxon>
        <taxon>Araneomorphae</taxon>
        <taxon>Entelegynae</taxon>
        <taxon>Araneoidea</taxon>
        <taxon>Nephilidae</taxon>
        <taxon>Trichonephila</taxon>
    </lineage>
</organism>
<accession>A0A8X6LJK1</accession>
<evidence type="ECO:0000313" key="2">
    <source>
        <dbReference type="Proteomes" id="UP000887116"/>
    </source>
</evidence>
<reference evidence="1" key="1">
    <citation type="submission" date="2020-07" db="EMBL/GenBank/DDBJ databases">
        <title>Multicomponent nature underlies the extraordinary mechanical properties of spider dragline silk.</title>
        <authorList>
            <person name="Kono N."/>
            <person name="Nakamura H."/>
            <person name="Mori M."/>
            <person name="Yoshida Y."/>
            <person name="Ohtoshi R."/>
            <person name="Malay A.D."/>
            <person name="Moran D.A.P."/>
            <person name="Tomita M."/>
            <person name="Numata K."/>
            <person name="Arakawa K."/>
        </authorList>
    </citation>
    <scope>NUCLEOTIDE SEQUENCE</scope>
</reference>
<evidence type="ECO:0000313" key="1">
    <source>
        <dbReference type="EMBL" id="GFR12175.1"/>
    </source>
</evidence>
<dbReference type="AlphaFoldDB" id="A0A8X6LJK1"/>
<dbReference type="EMBL" id="BMAO01016922">
    <property type="protein sequence ID" value="GFR12175.1"/>
    <property type="molecule type" value="Genomic_DNA"/>
</dbReference>
<name>A0A8X6LJK1_TRICU</name>
<dbReference type="Proteomes" id="UP000887116">
    <property type="component" value="Unassembled WGS sequence"/>
</dbReference>
<proteinExistence type="predicted"/>
<keyword evidence="2" id="KW-1185">Reference proteome</keyword>
<comment type="caution">
    <text evidence="1">The sequence shown here is derived from an EMBL/GenBank/DDBJ whole genome shotgun (WGS) entry which is preliminary data.</text>
</comment>
<sequence length="91" mass="10195">MFLRCRNNIMMNLNSSMSLSYEPGGWGGMLYSVRHEEADSSKANIFLQKDTLWIHSVKTKIMGNTNLCSNPYFSLTLLCSTIHLMASIASA</sequence>